<dbReference type="InterPro" id="IPR037401">
    <property type="entry name" value="SnoaL-like"/>
</dbReference>
<keyword evidence="1" id="KW-0732">Signal</keyword>
<evidence type="ECO:0000256" key="1">
    <source>
        <dbReference type="SAM" id="SignalP"/>
    </source>
</evidence>
<keyword evidence="4" id="KW-1185">Reference proteome</keyword>
<feature type="domain" description="SnoaL-like" evidence="2">
    <location>
        <begin position="46"/>
        <end position="170"/>
    </location>
</feature>
<gene>
    <name evidence="3" type="ORF">KK488_11030</name>
</gene>
<feature type="signal peptide" evidence="1">
    <location>
        <begin position="1"/>
        <end position="27"/>
    </location>
</feature>
<dbReference type="EMBL" id="JAHGAW010000006">
    <property type="protein sequence ID" value="MBT2187479.1"/>
    <property type="molecule type" value="Genomic_DNA"/>
</dbReference>
<organism evidence="3 4">
    <name type="scientific">Sphingobium nicotianae</name>
    <dbReference type="NCBI Taxonomy" id="2782607"/>
    <lineage>
        <taxon>Bacteria</taxon>
        <taxon>Pseudomonadati</taxon>
        <taxon>Pseudomonadota</taxon>
        <taxon>Alphaproteobacteria</taxon>
        <taxon>Sphingomonadales</taxon>
        <taxon>Sphingomonadaceae</taxon>
        <taxon>Sphingobium</taxon>
    </lineage>
</organism>
<name>A0A9X1DCQ7_9SPHN</name>
<dbReference type="Proteomes" id="UP001138757">
    <property type="component" value="Unassembled WGS sequence"/>
</dbReference>
<protein>
    <submittedName>
        <fullName evidence="3">Nuclear transport factor 2 family protein</fullName>
    </submittedName>
</protein>
<feature type="chain" id="PRO_5040883369" evidence="1">
    <location>
        <begin position="28"/>
        <end position="251"/>
    </location>
</feature>
<dbReference type="RefSeq" id="WP_214623442.1">
    <property type="nucleotide sequence ID" value="NZ_JAHGAW010000006.1"/>
</dbReference>
<dbReference type="Pfam" id="PF13577">
    <property type="entry name" value="SnoaL_4"/>
    <property type="match status" value="1"/>
</dbReference>
<reference evidence="3" key="1">
    <citation type="submission" date="2021-05" db="EMBL/GenBank/DDBJ databases">
        <title>Genome of Sphingobium sp. strain.</title>
        <authorList>
            <person name="Fan R."/>
        </authorList>
    </citation>
    <scope>NUCLEOTIDE SEQUENCE</scope>
    <source>
        <strain evidence="3">H33</strain>
    </source>
</reference>
<dbReference type="SUPFAM" id="SSF54427">
    <property type="entry name" value="NTF2-like"/>
    <property type="match status" value="1"/>
</dbReference>
<dbReference type="AlphaFoldDB" id="A0A9X1DCQ7"/>
<dbReference type="Gene3D" id="3.10.450.50">
    <property type="match status" value="1"/>
</dbReference>
<evidence type="ECO:0000313" key="3">
    <source>
        <dbReference type="EMBL" id="MBT2187479.1"/>
    </source>
</evidence>
<comment type="caution">
    <text evidence="3">The sequence shown here is derived from an EMBL/GenBank/DDBJ whole genome shotgun (WGS) entry which is preliminary data.</text>
</comment>
<accession>A0A9X1DCQ7</accession>
<dbReference type="InterPro" id="IPR032710">
    <property type="entry name" value="NTF2-like_dom_sf"/>
</dbReference>
<proteinExistence type="predicted"/>
<sequence length="251" mass="27475">MSARIFMRGALLLGLATVAVSPVAVQAQGGDVRAKLAAYKHRVELLEDQDAVENLQASYGYYFDKGLWNQAADLFSARGTFEYGQRGVYIGPARIRQAMLLFGPQGLAKGHLNNHMMLQPIIVVAPDGRTATGRFQGMVMLAEPGTNGIWGVGISENEYVKEAGVWKISKQHFYVTAETDYDLGFAKQALPMPGPSALFPPDLPPTEVYRSFPQAYIPPYSYNHPVTGKPLKDLPMAGDDVVGRPDRGMKK</sequence>
<evidence type="ECO:0000259" key="2">
    <source>
        <dbReference type="Pfam" id="PF13577"/>
    </source>
</evidence>
<evidence type="ECO:0000313" key="4">
    <source>
        <dbReference type="Proteomes" id="UP001138757"/>
    </source>
</evidence>